<evidence type="ECO:0000313" key="1">
    <source>
        <dbReference type="EMBL" id="MPQ49321.1"/>
    </source>
</evidence>
<dbReference type="EMBL" id="WHIY01000001">
    <property type="protein sequence ID" value="MPQ49321.1"/>
    <property type="molecule type" value="Genomic_DNA"/>
</dbReference>
<gene>
    <name evidence="1" type="ORF">GBB84_00015</name>
</gene>
<organism evidence="1 2">
    <name type="scientific">Citrobacter telavivensis</name>
    <dbReference type="NCBI Taxonomy" id="2653932"/>
    <lineage>
        <taxon>Bacteria</taxon>
        <taxon>Pseudomonadati</taxon>
        <taxon>Pseudomonadota</taxon>
        <taxon>Gammaproteobacteria</taxon>
        <taxon>Enterobacterales</taxon>
        <taxon>Enterobacteriaceae</taxon>
        <taxon>Citrobacter</taxon>
    </lineage>
</organism>
<sequence>MVTKVFLLWGAVHGSTDYIVEYYRSLRPHEYNGGVPSNESENRYWKNAKSVVSLVDHDRFAGA</sequence>
<name>A0A6L5E2Y2_9ENTR</name>
<proteinExistence type="predicted"/>
<comment type="caution">
    <text evidence="1">The sequence shown here is derived from an EMBL/GenBank/DDBJ whole genome shotgun (WGS) entry which is preliminary data.</text>
</comment>
<evidence type="ECO:0000313" key="2">
    <source>
        <dbReference type="Proteomes" id="UP000475079"/>
    </source>
</evidence>
<dbReference type="AlphaFoldDB" id="A0A6L5E2Y2"/>
<protein>
    <recommendedName>
        <fullName evidence="3">Transposase</fullName>
    </recommendedName>
</protein>
<accession>A0A6L5E2Y2</accession>
<reference evidence="1 2" key="1">
    <citation type="submission" date="2019-10" db="EMBL/GenBank/DDBJ databases">
        <title>Characterization of a new Citrobacter species.</title>
        <authorList>
            <person name="Goncalves Ribeiro T."/>
            <person name="Izdebski R."/>
            <person name="Urbanowicz P."/>
            <person name="Carmeli Y."/>
            <person name="Gniadkowski M."/>
            <person name="Peixe L."/>
        </authorList>
    </citation>
    <scope>NUCLEOTIDE SEQUENCE [LARGE SCALE GENOMIC DNA]</scope>
    <source>
        <strain evidence="1 2">NMI7905_11</strain>
    </source>
</reference>
<evidence type="ECO:0008006" key="3">
    <source>
        <dbReference type="Google" id="ProtNLM"/>
    </source>
</evidence>
<dbReference type="Proteomes" id="UP000475079">
    <property type="component" value="Unassembled WGS sequence"/>
</dbReference>
<keyword evidence="2" id="KW-1185">Reference proteome</keyword>